<dbReference type="InterPro" id="IPR039653">
    <property type="entry name" value="Prenyltransferase"/>
</dbReference>
<comment type="caution">
    <text evidence="6">The sequence shown here is derived from an EMBL/GenBank/DDBJ whole genome shotgun (WGS) entry which is preliminary data.</text>
</comment>
<dbReference type="EMBL" id="MFAM01000034">
    <property type="protein sequence ID" value="OGD78839.1"/>
    <property type="molecule type" value="Genomic_DNA"/>
</dbReference>
<dbReference type="GO" id="GO:0005886">
    <property type="term" value="C:plasma membrane"/>
    <property type="evidence" value="ECO:0007669"/>
    <property type="project" value="TreeGrafter"/>
</dbReference>
<feature type="transmembrane region" description="Helical" evidence="5">
    <location>
        <begin position="40"/>
        <end position="62"/>
    </location>
</feature>
<keyword evidence="2 5" id="KW-0812">Transmembrane</keyword>
<dbReference type="PANTHER" id="PTHR11048:SF5">
    <property type="entry name" value="DECAPRENYL-PHOSPHATE PHOSPHORIBOSYLTRANSFERASE"/>
    <property type="match status" value="1"/>
</dbReference>
<dbReference type="Pfam" id="PF01040">
    <property type="entry name" value="UbiA"/>
    <property type="match status" value="1"/>
</dbReference>
<gene>
    <name evidence="6" type="ORF">A2368_03325</name>
</gene>
<dbReference type="GO" id="GO:0016765">
    <property type="term" value="F:transferase activity, transferring alkyl or aryl (other than methyl) groups"/>
    <property type="evidence" value="ECO:0007669"/>
    <property type="project" value="InterPro"/>
</dbReference>
<dbReference type="Gene3D" id="1.10.357.140">
    <property type="entry name" value="UbiA prenyltransferase"/>
    <property type="match status" value="1"/>
</dbReference>
<sequence>MDILWALLSTTRPRQWLKNSALAASLVFSGLLYAPGAFLTVVWAMFIFTLLSSSIYVFNDLLDIDADKKHPFKKKRPLPSGRLPIPVAVLYVIFGVITGLTLAYELNFFFFAVCFSYLMLSGVLYTFWFKRITIVDVLTIASGYILRVYAGAVAIDAHMNVWFLITVISLSLFLAVGKRRSEMTLLAGVGNKGEVRKTLKHYTESLLDIYTAMFANSTWFGYALFAFNHPKIVPEGRWLSLLSVLPRTFVSEKWMMATIPFVVYGVMRYLQLVYEKNEGESPERVILSDKPLITTVLVWGLAVTVLLYGF</sequence>
<evidence type="ECO:0000313" key="6">
    <source>
        <dbReference type="EMBL" id="OGD78839.1"/>
    </source>
</evidence>
<feature type="transmembrane region" description="Helical" evidence="5">
    <location>
        <begin position="206"/>
        <end position="227"/>
    </location>
</feature>
<proteinExistence type="predicted"/>
<evidence type="ECO:0008006" key="8">
    <source>
        <dbReference type="Google" id="ProtNLM"/>
    </source>
</evidence>
<feature type="transmembrane region" description="Helical" evidence="5">
    <location>
        <begin position="291"/>
        <end position="309"/>
    </location>
</feature>
<dbReference type="Proteomes" id="UP000176682">
    <property type="component" value="Unassembled WGS sequence"/>
</dbReference>
<feature type="transmembrane region" description="Helical" evidence="5">
    <location>
        <begin position="83"/>
        <end position="102"/>
    </location>
</feature>
<evidence type="ECO:0000313" key="7">
    <source>
        <dbReference type="Proteomes" id="UP000176682"/>
    </source>
</evidence>
<dbReference type="AlphaFoldDB" id="A0A1F5FGQ3"/>
<dbReference type="InterPro" id="IPR044878">
    <property type="entry name" value="UbiA_sf"/>
</dbReference>
<reference evidence="6 7" key="1">
    <citation type="journal article" date="2016" name="Nat. Commun.">
        <title>Thousands of microbial genomes shed light on interconnected biogeochemical processes in an aquifer system.</title>
        <authorList>
            <person name="Anantharaman K."/>
            <person name="Brown C.T."/>
            <person name="Hug L.A."/>
            <person name="Sharon I."/>
            <person name="Castelle C.J."/>
            <person name="Probst A.J."/>
            <person name="Thomas B.C."/>
            <person name="Singh A."/>
            <person name="Wilkins M.J."/>
            <person name="Karaoz U."/>
            <person name="Brodie E.L."/>
            <person name="Williams K.H."/>
            <person name="Hubbard S.S."/>
            <person name="Banfield J.F."/>
        </authorList>
    </citation>
    <scope>NUCLEOTIDE SEQUENCE [LARGE SCALE GENOMIC DNA]</scope>
</reference>
<keyword evidence="3 5" id="KW-1133">Transmembrane helix</keyword>
<evidence type="ECO:0000256" key="5">
    <source>
        <dbReference type="SAM" id="Phobius"/>
    </source>
</evidence>
<evidence type="ECO:0000256" key="3">
    <source>
        <dbReference type="ARBA" id="ARBA00022989"/>
    </source>
</evidence>
<evidence type="ECO:0000256" key="2">
    <source>
        <dbReference type="ARBA" id="ARBA00022692"/>
    </source>
</evidence>
<feature type="transmembrane region" description="Helical" evidence="5">
    <location>
        <begin position="135"/>
        <end position="155"/>
    </location>
</feature>
<dbReference type="GO" id="GO:0009247">
    <property type="term" value="P:glycolipid biosynthetic process"/>
    <property type="evidence" value="ECO:0007669"/>
    <property type="project" value="TreeGrafter"/>
</dbReference>
<name>A0A1F5FGQ3_9BACT</name>
<organism evidence="6 7">
    <name type="scientific">Candidatus Collierbacteria bacterium RIFOXYB1_FULL_49_13</name>
    <dbReference type="NCBI Taxonomy" id="1817728"/>
    <lineage>
        <taxon>Bacteria</taxon>
        <taxon>Candidatus Collieribacteriota</taxon>
    </lineage>
</organism>
<feature type="transmembrane region" description="Helical" evidence="5">
    <location>
        <begin position="161"/>
        <end position="177"/>
    </location>
</feature>
<keyword evidence="4 5" id="KW-0472">Membrane</keyword>
<feature type="transmembrane region" description="Helical" evidence="5">
    <location>
        <begin position="108"/>
        <end position="128"/>
    </location>
</feature>
<dbReference type="PANTHER" id="PTHR11048">
    <property type="entry name" value="PRENYLTRANSFERASES"/>
    <property type="match status" value="1"/>
</dbReference>
<evidence type="ECO:0000256" key="4">
    <source>
        <dbReference type="ARBA" id="ARBA00023136"/>
    </source>
</evidence>
<dbReference type="CDD" id="cd13963">
    <property type="entry name" value="PT_UbiA_2"/>
    <property type="match status" value="1"/>
</dbReference>
<accession>A0A1F5FGQ3</accession>
<comment type="subcellular location">
    <subcellularLocation>
        <location evidence="1">Membrane</location>
        <topology evidence="1">Multi-pass membrane protein</topology>
    </subcellularLocation>
</comment>
<dbReference type="InterPro" id="IPR000537">
    <property type="entry name" value="UbiA_prenyltransferase"/>
</dbReference>
<evidence type="ECO:0000256" key="1">
    <source>
        <dbReference type="ARBA" id="ARBA00004141"/>
    </source>
</evidence>
<protein>
    <recommendedName>
        <fullName evidence="8">Phosphoribose diphosphate--decaprenyl-phosphate phosphoribosyltransferase</fullName>
    </recommendedName>
</protein>